<evidence type="ECO:0000313" key="2">
    <source>
        <dbReference type="Proteomes" id="UP000054988"/>
    </source>
</evidence>
<reference evidence="1 2" key="1">
    <citation type="submission" date="2015-12" db="EMBL/GenBank/DDBJ databases">
        <title>Draft genome sequence of Moniliophthora roreri, the causal agent of frosty pod rot of cacao.</title>
        <authorList>
            <person name="Aime M.C."/>
            <person name="Diaz-Valderrama J.R."/>
            <person name="Kijpornyongpan T."/>
            <person name="Phillips-Mora W."/>
        </authorList>
    </citation>
    <scope>NUCLEOTIDE SEQUENCE [LARGE SCALE GENOMIC DNA]</scope>
    <source>
        <strain evidence="1 2">MCA 2952</strain>
    </source>
</reference>
<protein>
    <submittedName>
        <fullName evidence="1">Uncharacterized protein</fullName>
    </submittedName>
</protein>
<gene>
    <name evidence="1" type="ORF">WG66_19890</name>
</gene>
<sequence>MFFVFCKLV</sequence>
<dbReference type="Proteomes" id="UP000054988">
    <property type="component" value="Unassembled WGS sequence"/>
</dbReference>
<accession>A0A0W0ETX6</accession>
<evidence type="ECO:0000313" key="1">
    <source>
        <dbReference type="EMBL" id="KTB27530.1"/>
    </source>
</evidence>
<comment type="caution">
    <text evidence="1">The sequence shown here is derived from an EMBL/GenBank/DDBJ whole genome shotgun (WGS) entry which is preliminary data.</text>
</comment>
<proteinExistence type="predicted"/>
<dbReference type="EMBL" id="LATX01002538">
    <property type="protein sequence ID" value="KTB27530.1"/>
    <property type="molecule type" value="Genomic_DNA"/>
</dbReference>
<organism evidence="1 2">
    <name type="scientific">Moniliophthora roreri</name>
    <name type="common">Frosty pod rot fungus</name>
    <name type="synonym">Monilia roreri</name>
    <dbReference type="NCBI Taxonomy" id="221103"/>
    <lineage>
        <taxon>Eukaryota</taxon>
        <taxon>Fungi</taxon>
        <taxon>Dikarya</taxon>
        <taxon>Basidiomycota</taxon>
        <taxon>Agaricomycotina</taxon>
        <taxon>Agaricomycetes</taxon>
        <taxon>Agaricomycetidae</taxon>
        <taxon>Agaricales</taxon>
        <taxon>Marasmiineae</taxon>
        <taxon>Marasmiaceae</taxon>
        <taxon>Moniliophthora</taxon>
    </lineage>
</organism>
<name>A0A0W0ETX6_MONRR</name>